<name>A0A2P2NW32_RHIMU</name>
<accession>A0A2P2NW32</accession>
<proteinExistence type="predicted"/>
<evidence type="ECO:0000313" key="1">
    <source>
        <dbReference type="EMBL" id="MBX46738.1"/>
    </source>
</evidence>
<protein>
    <submittedName>
        <fullName evidence="1">Uncharacterized protein</fullName>
    </submittedName>
</protein>
<reference evidence="1" key="1">
    <citation type="submission" date="2018-02" db="EMBL/GenBank/DDBJ databases">
        <title>Rhizophora mucronata_Transcriptome.</title>
        <authorList>
            <person name="Meera S.P."/>
            <person name="Sreeshan A."/>
            <person name="Augustine A."/>
        </authorList>
    </citation>
    <scope>NUCLEOTIDE SEQUENCE</scope>
    <source>
        <tissue evidence="1">Leaf</tissue>
    </source>
</reference>
<sequence>MISYFLRLALFTNI</sequence>
<dbReference type="EMBL" id="GGEC01066254">
    <property type="protein sequence ID" value="MBX46738.1"/>
    <property type="molecule type" value="Transcribed_RNA"/>
</dbReference>
<organism evidence="1">
    <name type="scientific">Rhizophora mucronata</name>
    <name type="common">Asiatic mangrove</name>
    <dbReference type="NCBI Taxonomy" id="61149"/>
    <lineage>
        <taxon>Eukaryota</taxon>
        <taxon>Viridiplantae</taxon>
        <taxon>Streptophyta</taxon>
        <taxon>Embryophyta</taxon>
        <taxon>Tracheophyta</taxon>
        <taxon>Spermatophyta</taxon>
        <taxon>Magnoliopsida</taxon>
        <taxon>eudicotyledons</taxon>
        <taxon>Gunneridae</taxon>
        <taxon>Pentapetalae</taxon>
        <taxon>rosids</taxon>
        <taxon>fabids</taxon>
        <taxon>Malpighiales</taxon>
        <taxon>Rhizophoraceae</taxon>
        <taxon>Rhizophora</taxon>
    </lineage>
</organism>